<dbReference type="EMBL" id="JAAEDM010000024">
    <property type="protein sequence ID" value="MBR0671711.1"/>
    <property type="molecule type" value="Genomic_DNA"/>
</dbReference>
<evidence type="ECO:0000313" key="6">
    <source>
        <dbReference type="Proteomes" id="UP001138751"/>
    </source>
</evidence>
<dbReference type="GO" id="GO:0008686">
    <property type="term" value="F:3,4-dihydroxy-2-butanone-4-phosphate synthase activity"/>
    <property type="evidence" value="ECO:0007669"/>
    <property type="project" value="UniProtKB-EC"/>
</dbReference>
<dbReference type="SUPFAM" id="SSF55821">
    <property type="entry name" value="YrdC/RibB"/>
    <property type="match status" value="1"/>
</dbReference>
<evidence type="ECO:0000256" key="2">
    <source>
        <dbReference type="ARBA" id="ARBA00004904"/>
    </source>
</evidence>
<gene>
    <name evidence="5" type="ORF">GXW76_11055</name>
</gene>
<sequence>MHGYPNYDVVAARDTAHCDAGGSSDIPRELESRLLAGRAAILVRSNAHASGIHGIAFAVAGLAMPSLANFMATHCRGIVSATLDAESALRLGLSLGARPIDRGIGRGFLVSVEAACCDGTGISAADRALTLRTIGAPGVSAPDLVTPGHIMPMLVRPVAGNDAPLPDIAHMIVERLQDGRRFRSAAWCDILDEEGCAASSGHCLALAERNGLPVIRWTSSGLVFPLGPTSGTVRSAASGEHAA</sequence>
<dbReference type="InterPro" id="IPR017945">
    <property type="entry name" value="DHBP_synth_RibB-like_a/b_dom"/>
</dbReference>
<dbReference type="InterPro" id="IPR000422">
    <property type="entry name" value="DHBP_synthase_RibB"/>
</dbReference>
<evidence type="ECO:0000256" key="1">
    <source>
        <dbReference type="ARBA" id="ARBA00002284"/>
    </source>
</evidence>
<dbReference type="AlphaFoldDB" id="A0A9X9WX32"/>
<name>A0A9X9WX32_9PROT</name>
<dbReference type="EC" id="4.1.99.12" evidence="3"/>
<dbReference type="Pfam" id="PF00926">
    <property type="entry name" value="DHBP_synthase"/>
    <property type="match status" value="1"/>
</dbReference>
<reference evidence="5" key="2">
    <citation type="journal article" date="2021" name="Syst. Appl. Microbiol.">
        <title>Roseomonas hellenica sp. nov., isolated from roots of wild-growing Alkanna tinctoria.</title>
        <authorList>
            <person name="Rat A."/>
            <person name="Naranjo H.D."/>
            <person name="Lebbe L."/>
            <person name="Cnockaert M."/>
            <person name="Krigas N."/>
            <person name="Grigoriadou K."/>
            <person name="Maloupa E."/>
            <person name="Willems A."/>
        </authorList>
    </citation>
    <scope>NUCLEOTIDE SEQUENCE</scope>
    <source>
        <strain evidence="5">LMG 31231</strain>
    </source>
</reference>
<dbReference type="Proteomes" id="UP001138751">
    <property type="component" value="Unassembled WGS sequence"/>
</dbReference>
<reference evidence="5" key="1">
    <citation type="submission" date="2020-01" db="EMBL/GenBank/DDBJ databases">
        <authorList>
            <person name="Rat A."/>
        </authorList>
    </citation>
    <scope>NUCLEOTIDE SEQUENCE</scope>
    <source>
        <strain evidence="5">LMG 31231</strain>
    </source>
</reference>
<keyword evidence="6" id="KW-1185">Reference proteome</keyword>
<accession>A0A9X9WX32</accession>
<protein>
    <recommendedName>
        <fullName evidence="4">3,4-dihydroxy-2-butanone 4-phosphate synthase</fullName>
        <ecNumber evidence="3">4.1.99.12</ecNumber>
    </recommendedName>
</protein>
<evidence type="ECO:0000256" key="4">
    <source>
        <dbReference type="ARBA" id="ARBA00018836"/>
    </source>
</evidence>
<evidence type="ECO:0000256" key="3">
    <source>
        <dbReference type="ARBA" id="ARBA00012153"/>
    </source>
</evidence>
<comment type="pathway">
    <text evidence="2">Cofactor biosynthesis; riboflavin biosynthesis; 2-hydroxy-3-oxobutyl phosphate from D-ribulose 5-phosphate: step 1/1.</text>
</comment>
<organism evidence="5 6">
    <name type="scientific">Neoroseomonas soli</name>
    <dbReference type="NCBI Taxonomy" id="1081025"/>
    <lineage>
        <taxon>Bacteria</taxon>
        <taxon>Pseudomonadati</taxon>
        <taxon>Pseudomonadota</taxon>
        <taxon>Alphaproteobacteria</taxon>
        <taxon>Acetobacterales</taxon>
        <taxon>Acetobacteraceae</taxon>
        <taxon>Neoroseomonas</taxon>
    </lineage>
</organism>
<dbReference type="Gene3D" id="3.90.870.10">
    <property type="entry name" value="DHBP synthase"/>
    <property type="match status" value="1"/>
</dbReference>
<dbReference type="RefSeq" id="WP_211862088.1">
    <property type="nucleotide sequence ID" value="NZ_JAAEDM010000024.1"/>
</dbReference>
<comment type="caution">
    <text evidence="5">The sequence shown here is derived from an EMBL/GenBank/DDBJ whole genome shotgun (WGS) entry which is preliminary data.</text>
</comment>
<evidence type="ECO:0000313" key="5">
    <source>
        <dbReference type="EMBL" id="MBR0671711.1"/>
    </source>
</evidence>
<proteinExistence type="predicted"/>
<comment type="function">
    <text evidence="1">Catalyzes the conversion of D-ribulose 5-phosphate to formate and 3,4-dihydroxy-2-butanone 4-phosphate.</text>
</comment>
<dbReference type="GO" id="GO:0009231">
    <property type="term" value="P:riboflavin biosynthetic process"/>
    <property type="evidence" value="ECO:0007669"/>
    <property type="project" value="InterPro"/>
</dbReference>